<dbReference type="InterPro" id="IPR056676">
    <property type="entry name" value="DUF7774"/>
</dbReference>
<protein>
    <recommendedName>
        <fullName evidence="3">DUF7774 domain-containing protein</fullName>
    </recommendedName>
</protein>
<feature type="region of interest" description="Disordered" evidence="2">
    <location>
        <begin position="241"/>
        <end position="352"/>
    </location>
</feature>
<evidence type="ECO:0000256" key="2">
    <source>
        <dbReference type="SAM" id="MobiDB-lite"/>
    </source>
</evidence>
<dbReference type="EMBL" id="JARK01001340">
    <property type="protein sequence ID" value="EYC31368.1"/>
    <property type="molecule type" value="Genomic_DNA"/>
</dbReference>
<feature type="domain" description="DUF7774" evidence="3">
    <location>
        <begin position="78"/>
        <end position="173"/>
    </location>
</feature>
<evidence type="ECO:0000313" key="5">
    <source>
        <dbReference type="Proteomes" id="UP000024635"/>
    </source>
</evidence>
<dbReference type="PANTHER" id="PTHR38630:SF1">
    <property type="entry name" value="DEK_C DOMAIN-CONTAINING PROTEIN-RELATED"/>
    <property type="match status" value="1"/>
</dbReference>
<feature type="compositionally biased region" description="Basic and acidic residues" evidence="2">
    <location>
        <begin position="241"/>
        <end position="258"/>
    </location>
</feature>
<feature type="coiled-coil region" evidence="1">
    <location>
        <begin position="25"/>
        <end position="66"/>
    </location>
</feature>
<dbReference type="AlphaFoldDB" id="A0A016VX67"/>
<comment type="caution">
    <text evidence="4">The sequence shown here is derived from an EMBL/GenBank/DDBJ whole genome shotgun (WGS) entry which is preliminary data.</text>
</comment>
<dbReference type="Pfam" id="PF24983">
    <property type="entry name" value="DUF7774"/>
    <property type="match status" value="1"/>
</dbReference>
<dbReference type="OrthoDB" id="5876090at2759"/>
<organism evidence="4 5">
    <name type="scientific">Ancylostoma ceylanicum</name>
    <dbReference type="NCBI Taxonomy" id="53326"/>
    <lineage>
        <taxon>Eukaryota</taxon>
        <taxon>Metazoa</taxon>
        <taxon>Ecdysozoa</taxon>
        <taxon>Nematoda</taxon>
        <taxon>Chromadorea</taxon>
        <taxon>Rhabditida</taxon>
        <taxon>Rhabditina</taxon>
        <taxon>Rhabditomorpha</taxon>
        <taxon>Strongyloidea</taxon>
        <taxon>Ancylostomatidae</taxon>
        <taxon>Ancylostomatinae</taxon>
        <taxon>Ancylostoma</taxon>
    </lineage>
</organism>
<evidence type="ECO:0000313" key="4">
    <source>
        <dbReference type="EMBL" id="EYC31368.1"/>
    </source>
</evidence>
<name>A0A016VX67_9BILA</name>
<gene>
    <name evidence="4" type="primary">Acey_s0004.g2119</name>
    <name evidence="4" type="ORF">Y032_0004g2119</name>
</gene>
<dbReference type="PANTHER" id="PTHR38630">
    <property type="entry name" value="PROTEIN CBG12780"/>
    <property type="match status" value="1"/>
</dbReference>
<proteinExistence type="predicted"/>
<keyword evidence="1" id="KW-0175">Coiled coil</keyword>
<feature type="compositionally biased region" description="Basic and acidic residues" evidence="2">
    <location>
        <begin position="304"/>
        <end position="330"/>
    </location>
</feature>
<dbReference type="STRING" id="53326.A0A016VX67"/>
<evidence type="ECO:0000256" key="1">
    <source>
        <dbReference type="SAM" id="Coils"/>
    </source>
</evidence>
<sequence length="420" mass="47925">MCAARSRRGGNETTMTEVQILLIRIEELELANRKAGLQMKRLRKELRKKEKKIEELSSIVAFLQKSAAKEEEHDEKATPAEEAIAIRGLEIIKRNQLLEQTVRNAERIMLCNFFEATDPKPNQTIVAVIDKAFSYAIDVLLMRPDLFDDFVDNELRLFLLDVQKAKHVLLDVMLSHPEYVPRAWGGDSLTKRQKEEQLEEERKRNAAMIIEDKTIVEDERWGNDPDSSIISSVNVNPTRKLKEPTCNEFKRSKQEQKPLKSASSKSEGTDKSDQKKTSPEKKPEKPATKKMVQDTKVRTIGSKEGAERKKVDQKSMDMKTAMEKPAERSNQKTQRSLILPVQRKEAAPPVRSSADQQVCFRITPLKFTAQNNAHSRYSYWMCVIVTEKGAIDVVRVDTGGRDGWTECANQSRLVTPLFPS</sequence>
<reference evidence="5" key="1">
    <citation type="journal article" date="2015" name="Nat. Genet.">
        <title>The genome and transcriptome of the zoonotic hookworm Ancylostoma ceylanicum identify infection-specific gene families.</title>
        <authorList>
            <person name="Schwarz E.M."/>
            <person name="Hu Y."/>
            <person name="Antoshechkin I."/>
            <person name="Miller M.M."/>
            <person name="Sternberg P.W."/>
            <person name="Aroian R.V."/>
        </authorList>
    </citation>
    <scope>NUCLEOTIDE SEQUENCE</scope>
    <source>
        <strain evidence="5">HY135</strain>
    </source>
</reference>
<feature type="compositionally biased region" description="Basic and acidic residues" evidence="2">
    <location>
        <begin position="267"/>
        <end position="297"/>
    </location>
</feature>
<keyword evidence="5" id="KW-1185">Reference proteome</keyword>
<accession>A0A016VX67</accession>
<evidence type="ECO:0000259" key="3">
    <source>
        <dbReference type="Pfam" id="PF24983"/>
    </source>
</evidence>
<dbReference type="Proteomes" id="UP000024635">
    <property type="component" value="Unassembled WGS sequence"/>
</dbReference>